<accession>A0ABP8D983</accession>
<gene>
    <name evidence="3" type="ORF">GCM10022255_036900</name>
</gene>
<reference evidence="4" key="1">
    <citation type="journal article" date="2019" name="Int. J. Syst. Evol. Microbiol.">
        <title>The Global Catalogue of Microorganisms (GCM) 10K type strain sequencing project: providing services to taxonomists for standard genome sequencing and annotation.</title>
        <authorList>
            <consortium name="The Broad Institute Genomics Platform"/>
            <consortium name="The Broad Institute Genome Sequencing Center for Infectious Disease"/>
            <person name="Wu L."/>
            <person name="Ma J."/>
        </authorList>
    </citation>
    <scope>NUCLEOTIDE SEQUENCE [LARGE SCALE GENOMIC DNA]</scope>
    <source>
        <strain evidence="4">JCM 17441</strain>
    </source>
</reference>
<keyword evidence="2" id="KW-0812">Transmembrane</keyword>
<dbReference type="Proteomes" id="UP001500620">
    <property type="component" value="Unassembled WGS sequence"/>
</dbReference>
<sequence length="161" mass="16934">MTGSRYAYPGTQLDPGGSNTMTTPDAQPPAPQEQPPLQPPFAPPPPPAKSGGAGKRILIILGVLVVLCGGIGVAAYFATRNAPLNAKVGDCLHQKGENELAIVKCDTADADFEVLGKVGDKPQSEVNDPFTKVCDQWPDTTNTYWEGTEGKNGSALCLKKK</sequence>
<feature type="transmembrane region" description="Helical" evidence="2">
    <location>
        <begin position="57"/>
        <end position="78"/>
    </location>
</feature>
<evidence type="ECO:0000256" key="1">
    <source>
        <dbReference type="SAM" id="MobiDB-lite"/>
    </source>
</evidence>
<evidence type="ECO:0000256" key="2">
    <source>
        <dbReference type="SAM" id="Phobius"/>
    </source>
</evidence>
<comment type="caution">
    <text evidence="3">The sequence shown here is derived from an EMBL/GenBank/DDBJ whole genome shotgun (WGS) entry which is preliminary data.</text>
</comment>
<evidence type="ECO:0000313" key="4">
    <source>
        <dbReference type="Proteomes" id="UP001500620"/>
    </source>
</evidence>
<feature type="region of interest" description="Disordered" evidence="1">
    <location>
        <begin position="1"/>
        <end position="50"/>
    </location>
</feature>
<keyword evidence="4" id="KW-1185">Reference proteome</keyword>
<keyword evidence="2" id="KW-0472">Membrane</keyword>
<proteinExistence type="predicted"/>
<organism evidence="3 4">
    <name type="scientific">Dactylosporangium darangshiense</name>
    <dbReference type="NCBI Taxonomy" id="579108"/>
    <lineage>
        <taxon>Bacteria</taxon>
        <taxon>Bacillati</taxon>
        <taxon>Actinomycetota</taxon>
        <taxon>Actinomycetes</taxon>
        <taxon>Micromonosporales</taxon>
        <taxon>Micromonosporaceae</taxon>
        <taxon>Dactylosporangium</taxon>
    </lineage>
</organism>
<keyword evidence="2" id="KW-1133">Transmembrane helix</keyword>
<protein>
    <submittedName>
        <fullName evidence="3">Uncharacterized protein</fullName>
    </submittedName>
</protein>
<name>A0ABP8D983_9ACTN</name>
<feature type="compositionally biased region" description="Pro residues" evidence="1">
    <location>
        <begin position="26"/>
        <end position="48"/>
    </location>
</feature>
<dbReference type="EMBL" id="BAABAT010000008">
    <property type="protein sequence ID" value="GAA4250065.1"/>
    <property type="molecule type" value="Genomic_DNA"/>
</dbReference>
<evidence type="ECO:0000313" key="3">
    <source>
        <dbReference type="EMBL" id="GAA4250065.1"/>
    </source>
</evidence>